<protein>
    <submittedName>
        <fullName evidence="4">tRNA/rRNA methyltransferase (SpoU)</fullName>
    </submittedName>
</protein>
<gene>
    <name evidence="4" type="ordered locus">SpiBuddy_2930</name>
</gene>
<sequence>MITIAKLKTLKDRTCVRKCALLFHQMAQQAMRNQEDHLYLLALTGLFGSEQFTAVLNESELARLGLLSAALENEKGKQKAVVCEDIHYLLLQALGSDPSDWDFLDEEGNLDSSQRTIVEHILILDRIRSPYNVGSIFRSADSFGIQKIYLIEGCAAVDHSRTYKTSRGCTKTVEYEILSEEAMLTRLETIQLPLFALETGGTELDLFSFPPKGIAVIGSEELGVSPALLGACEASMGRLTIAQAGTKGSLNVAVAAGIMMHGWFSA</sequence>
<dbReference type="HOGENOM" id="CLU_1049463_0_0_12"/>
<dbReference type="RefSeq" id="WP_013608581.1">
    <property type="nucleotide sequence ID" value="NC_015152.1"/>
</dbReference>
<dbReference type="STRING" id="158189.SpiBuddy_2930"/>
<dbReference type="CDD" id="cd18082">
    <property type="entry name" value="SpoU-like_family"/>
    <property type="match status" value="1"/>
</dbReference>
<dbReference type="InterPro" id="IPR029028">
    <property type="entry name" value="Alpha/beta_knot_MTases"/>
</dbReference>
<dbReference type="PANTHER" id="PTHR43191:SF2">
    <property type="entry name" value="RRNA METHYLTRANSFERASE 3, MITOCHONDRIAL"/>
    <property type="match status" value="1"/>
</dbReference>
<dbReference type="GO" id="GO:0003723">
    <property type="term" value="F:RNA binding"/>
    <property type="evidence" value="ECO:0007669"/>
    <property type="project" value="InterPro"/>
</dbReference>
<dbReference type="KEGG" id="sbu:SpiBuddy_2930"/>
<dbReference type="Gene3D" id="3.40.1280.10">
    <property type="match status" value="1"/>
</dbReference>
<dbReference type="PANTHER" id="PTHR43191">
    <property type="entry name" value="RRNA METHYLTRANSFERASE 3"/>
    <property type="match status" value="1"/>
</dbReference>
<dbReference type="AlphaFoldDB" id="F0RTP0"/>
<evidence type="ECO:0000313" key="4">
    <source>
        <dbReference type="EMBL" id="ADY14738.1"/>
    </source>
</evidence>
<dbReference type="GO" id="GO:0008173">
    <property type="term" value="F:RNA methyltransferase activity"/>
    <property type="evidence" value="ECO:0007669"/>
    <property type="project" value="InterPro"/>
</dbReference>
<dbReference type="InterPro" id="IPR029026">
    <property type="entry name" value="tRNA_m1G_MTases_N"/>
</dbReference>
<dbReference type="InterPro" id="IPR051259">
    <property type="entry name" value="rRNA_Methyltransferase"/>
</dbReference>
<keyword evidence="1 4" id="KW-0489">Methyltransferase</keyword>
<evidence type="ECO:0000256" key="1">
    <source>
        <dbReference type="ARBA" id="ARBA00022603"/>
    </source>
</evidence>
<evidence type="ECO:0000259" key="3">
    <source>
        <dbReference type="Pfam" id="PF00588"/>
    </source>
</evidence>
<keyword evidence="2 4" id="KW-0808">Transferase</keyword>
<dbReference type="InterPro" id="IPR001537">
    <property type="entry name" value="SpoU_MeTrfase"/>
</dbReference>
<dbReference type="OrthoDB" id="9794400at2"/>
<dbReference type="eggNOG" id="COG0566">
    <property type="taxonomic scope" value="Bacteria"/>
</dbReference>
<proteinExistence type="predicted"/>
<accession>F0RTP0</accession>
<dbReference type="GO" id="GO:0032259">
    <property type="term" value="P:methylation"/>
    <property type="evidence" value="ECO:0007669"/>
    <property type="project" value="UniProtKB-KW"/>
</dbReference>
<evidence type="ECO:0000313" key="5">
    <source>
        <dbReference type="Proteomes" id="UP000008466"/>
    </source>
</evidence>
<keyword evidence="5" id="KW-1185">Reference proteome</keyword>
<reference evidence="5" key="1">
    <citation type="submission" date="2011-02" db="EMBL/GenBank/DDBJ databases">
        <title>Complete sequence of Spirochaeta sp. Buddy.</title>
        <authorList>
            <person name="Lucas S."/>
            <person name="Copeland A."/>
            <person name="Lapidus A."/>
            <person name="Cheng J.-F."/>
            <person name="Goodwin L."/>
            <person name="Pitluck S."/>
            <person name="Zeytun A."/>
            <person name="Detter J.C."/>
            <person name="Han C."/>
            <person name="Tapia R."/>
            <person name="Land M."/>
            <person name="Hauser L."/>
            <person name="Kyrpides N."/>
            <person name="Ivanova N."/>
            <person name="Mikhailova N."/>
            <person name="Pagani I."/>
            <person name="Ritalahti K.M."/>
            <person name="Loeffler F.E."/>
            <person name="Woyke T."/>
        </authorList>
    </citation>
    <scope>NUCLEOTIDE SEQUENCE [LARGE SCALE GENOMIC DNA]</scope>
    <source>
        <strain evidence="5">ATCC BAA-1886 / DSM 22777 / Buddy</strain>
    </source>
</reference>
<organism evidence="4 5">
    <name type="scientific">Sphaerochaeta globosa (strain ATCC BAA-1886 / DSM 22777 / Buddy)</name>
    <name type="common">Spirochaeta sp. (strain Buddy)</name>
    <dbReference type="NCBI Taxonomy" id="158189"/>
    <lineage>
        <taxon>Bacteria</taxon>
        <taxon>Pseudomonadati</taxon>
        <taxon>Spirochaetota</taxon>
        <taxon>Spirochaetia</taxon>
        <taxon>Spirochaetales</taxon>
        <taxon>Sphaerochaetaceae</taxon>
        <taxon>Sphaerochaeta</taxon>
    </lineage>
</organism>
<dbReference type="EMBL" id="CP002541">
    <property type="protein sequence ID" value="ADY14738.1"/>
    <property type="molecule type" value="Genomic_DNA"/>
</dbReference>
<name>F0RTP0_SPHGB</name>
<dbReference type="Proteomes" id="UP000008466">
    <property type="component" value="Chromosome"/>
</dbReference>
<dbReference type="Pfam" id="PF00588">
    <property type="entry name" value="SpoU_methylase"/>
    <property type="match status" value="1"/>
</dbReference>
<dbReference type="GO" id="GO:0006396">
    <property type="term" value="P:RNA processing"/>
    <property type="evidence" value="ECO:0007669"/>
    <property type="project" value="InterPro"/>
</dbReference>
<feature type="domain" description="tRNA/rRNA methyltransferase SpoU type" evidence="3">
    <location>
        <begin position="121"/>
        <end position="261"/>
    </location>
</feature>
<dbReference type="SUPFAM" id="SSF75217">
    <property type="entry name" value="alpha/beta knot"/>
    <property type="match status" value="1"/>
</dbReference>
<evidence type="ECO:0000256" key="2">
    <source>
        <dbReference type="ARBA" id="ARBA00022679"/>
    </source>
</evidence>